<comment type="similarity">
    <text evidence="2 7">Belongs to the UPF0056 (MarC) family.</text>
</comment>
<proteinExistence type="inferred from homology"/>
<dbReference type="AlphaFoldDB" id="A0A4R7BD04"/>
<feature type="transmembrane region" description="Helical" evidence="7">
    <location>
        <begin position="183"/>
        <end position="204"/>
    </location>
</feature>
<dbReference type="PANTHER" id="PTHR33508:SF1">
    <property type="entry name" value="UPF0056 MEMBRANE PROTEIN YHCE"/>
    <property type="match status" value="1"/>
</dbReference>
<evidence type="ECO:0000256" key="1">
    <source>
        <dbReference type="ARBA" id="ARBA00004651"/>
    </source>
</evidence>
<evidence type="ECO:0000256" key="5">
    <source>
        <dbReference type="ARBA" id="ARBA00022989"/>
    </source>
</evidence>
<feature type="transmembrane region" description="Helical" evidence="7">
    <location>
        <begin position="6"/>
        <end position="28"/>
    </location>
</feature>
<comment type="subcellular location">
    <subcellularLocation>
        <location evidence="1 7">Cell membrane</location>
        <topology evidence="1 7">Multi-pass membrane protein</topology>
    </subcellularLocation>
</comment>
<evidence type="ECO:0000256" key="7">
    <source>
        <dbReference type="RuleBase" id="RU362048"/>
    </source>
</evidence>
<evidence type="ECO:0000313" key="8">
    <source>
        <dbReference type="EMBL" id="TDR82042.1"/>
    </source>
</evidence>
<evidence type="ECO:0000256" key="6">
    <source>
        <dbReference type="ARBA" id="ARBA00023136"/>
    </source>
</evidence>
<gene>
    <name evidence="8" type="ORF">DFP86_102155</name>
</gene>
<comment type="caution">
    <text evidence="8">The sequence shown here is derived from an EMBL/GenBank/DDBJ whole genome shotgun (WGS) entry which is preliminary data.</text>
</comment>
<feature type="transmembrane region" description="Helical" evidence="7">
    <location>
        <begin position="141"/>
        <end position="162"/>
    </location>
</feature>
<dbReference type="InterPro" id="IPR002771">
    <property type="entry name" value="Multi_antbiot-R_MarC"/>
</dbReference>
<keyword evidence="5 7" id="KW-1133">Transmembrane helix</keyword>
<dbReference type="RefSeq" id="WP_133678476.1">
    <property type="nucleotide sequence ID" value="NZ_SNZP01000002.1"/>
</dbReference>
<dbReference type="EMBL" id="SNZP01000002">
    <property type="protein sequence ID" value="TDR82042.1"/>
    <property type="molecule type" value="Genomic_DNA"/>
</dbReference>
<sequence>MELEVSKIFMALLVLINPLSAVPIFIGLTPHSSQAERKKIAKLASITIAAVVCLFSLVGQGLLSFLGISIGSFQVAGGLLVLMIALAMMNAQPTPTKTTDEERSEAESKANIAVVPLAIPLMSGPGAISTVIIYATTAHSWLDVLKIIVSGMMVAIVCYGALNMATPISRVLGKTGINIVNRVMGMLLAALSVEIMVDGLYRLFPLLGNH</sequence>
<evidence type="ECO:0000256" key="4">
    <source>
        <dbReference type="ARBA" id="ARBA00022692"/>
    </source>
</evidence>
<dbReference type="PANTHER" id="PTHR33508">
    <property type="entry name" value="UPF0056 MEMBRANE PROTEIN YHCE"/>
    <property type="match status" value="1"/>
</dbReference>
<dbReference type="Proteomes" id="UP000295611">
    <property type="component" value="Unassembled WGS sequence"/>
</dbReference>
<feature type="transmembrane region" description="Helical" evidence="7">
    <location>
        <begin position="65"/>
        <end position="89"/>
    </location>
</feature>
<keyword evidence="3" id="KW-1003">Cell membrane</keyword>
<organism evidence="8 9">
    <name type="scientific">Paludibacterium purpuratum</name>
    <dbReference type="NCBI Taxonomy" id="1144873"/>
    <lineage>
        <taxon>Bacteria</taxon>
        <taxon>Pseudomonadati</taxon>
        <taxon>Pseudomonadota</taxon>
        <taxon>Betaproteobacteria</taxon>
        <taxon>Neisseriales</taxon>
        <taxon>Chromobacteriaceae</taxon>
        <taxon>Paludibacterium</taxon>
    </lineage>
</organism>
<name>A0A4R7BD04_9NEIS</name>
<feature type="transmembrane region" description="Helical" evidence="7">
    <location>
        <begin position="110"/>
        <end position="135"/>
    </location>
</feature>
<keyword evidence="9" id="KW-1185">Reference proteome</keyword>
<protein>
    <recommendedName>
        <fullName evidence="7">UPF0056 membrane protein</fullName>
    </recommendedName>
</protein>
<dbReference type="OrthoDB" id="21094at2"/>
<keyword evidence="4 7" id="KW-0812">Transmembrane</keyword>
<keyword evidence="6 7" id="KW-0472">Membrane</keyword>
<evidence type="ECO:0000313" key="9">
    <source>
        <dbReference type="Proteomes" id="UP000295611"/>
    </source>
</evidence>
<accession>A0A4R7BD04</accession>
<dbReference type="GO" id="GO:0005886">
    <property type="term" value="C:plasma membrane"/>
    <property type="evidence" value="ECO:0007669"/>
    <property type="project" value="UniProtKB-SubCell"/>
</dbReference>
<evidence type="ECO:0000256" key="2">
    <source>
        <dbReference type="ARBA" id="ARBA00009784"/>
    </source>
</evidence>
<evidence type="ECO:0000256" key="3">
    <source>
        <dbReference type="ARBA" id="ARBA00022475"/>
    </source>
</evidence>
<dbReference type="Pfam" id="PF01914">
    <property type="entry name" value="MarC"/>
    <property type="match status" value="1"/>
</dbReference>
<dbReference type="NCBIfam" id="TIGR00427">
    <property type="entry name" value="NAAT family transporter"/>
    <property type="match status" value="1"/>
</dbReference>
<feature type="transmembrane region" description="Helical" evidence="7">
    <location>
        <begin position="40"/>
        <end position="59"/>
    </location>
</feature>
<reference evidence="8 9" key="1">
    <citation type="submission" date="2019-03" db="EMBL/GenBank/DDBJ databases">
        <title>Genomic Encyclopedia of Type Strains, Phase III (KMG-III): the genomes of soil and plant-associated and newly described type strains.</title>
        <authorList>
            <person name="Whitman W."/>
        </authorList>
    </citation>
    <scope>NUCLEOTIDE SEQUENCE [LARGE SCALE GENOMIC DNA]</scope>
    <source>
        <strain evidence="8 9">CECT 8976</strain>
    </source>
</reference>